<dbReference type="Proteomes" id="UP000266743">
    <property type="component" value="Chromosome 4"/>
</dbReference>
<evidence type="ECO:0000313" key="3">
    <source>
        <dbReference type="Proteomes" id="UP000266743"/>
    </source>
</evidence>
<dbReference type="AlphaFoldDB" id="A0A3L6L9P9"/>
<dbReference type="SMR" id="A0A3L6L9P9"/>
<feature type="coiled-coil region" evidence="1">
    <location>
        <begin position="109"/>
        <end position="153"/>
    </location>
</feature>
<gene>
    <name evidence="2" type="ORF">DPX39_040020000</name>
</gene>
<evidence type="ECO:0000313" key="2">
    <source>
        <dbReference type="EMBL" id="RHW72938.1"/>
    </source>
</evidence>
<organism evidence="2 3">
    <name type="scientific">Trypanosoma brucei equiperdum</name>
    <dbReference type="NCBI Taxonomy" id="630700"/>
    <lineage>
        <taxon>Eukaryota</taxon>
        <taxon>Discoba</taxon>
        <taxon>Euglenozoa</taxon>
        <taxon>Kinetoplastea</taxon>
        <taxon>Metakinetoplastina</taxon>
        <taxon>Trypanosomatida</taxon>
        <taxon>Trypanosomatidae</taxon>
        <taxon>Trypanosoma</taxon>
    </lineage>
</organism>
<proteinExistence type="predicted"/>
<evidence type="ECO:0000256" key="1">
    <source>
        <dbReference type="SAM" id="Coils"/>
    </source>
</evidence>
<accession>A0A3L6L9P9</accession>
<dbReference type="EMBL" id="QSBY01000004">
    <property type="protein sequence ID" value="RHW72938.1"/>
    <property type="molecule type" value="Genomic_DNA"/>
</dbReference>
<reference evidence="2 3" key="1">
    <citation type="submission" date="2018-09" db="EMBL/GenBank/DDBJ databases">
        <title>whole genome sequence of T. equiperdum IVM-t1 strain.</title>
        <authorList>
            <person name="Suganuma K."/>
        </authorList>
    </citation>
    <scope>NUCLEOTIDE SEQUENCE [LARGE SCALE GENOMIC DNA]</scope>
    <source>
        <strain evidence="2 3">IVM-t1</strain>
    </source>
</reference>
<keyword evidence="1" id="KW-0175">Coiled coil</keyword>
<comment type="caution">
    <text evidence="2">The sequence shown here is derived from an EMBL/GenBank/DDBJ whole genome shotgun (WGS) entry which is preliminary data.</text>
</comment>
<name>A0A3L6L9P9_9TRYP</name>
<sequence length="159" mass="19091">MDTECLRARHSECIDLASVQLRRQLMDSGIPFTEAEIAALPARFVELLISRLEMFRQREVETRAAVDKCRRETEVEEMRFEQLREATERVQGEKRIISSKISAAVSEYMREDKLEKEKQRERHNELQEVFRQVEKKEAEHRREIIEMERLRKMLKKVTK</sequence>
<protein>
    <submittedName>
        <fullName evidence="2">Uncharacterized protein</fullName>
    </submittedName>
</protein>